<organism evidence="1 2">
    <name type="scientific">Brachyspira innocens</name>
    <dbReference type="NCBI Taxonomy" id="13264"/>
    <lineage>
        <taxon>Bacteria</taxon>
        <taxon>Pseudomonadati</taxon>
        <taxon>Spirochaetota</taxon>
        <taxon>Spirochaetia</taxon>
        <taxon>Brachyspirales</taxon>
        <taxon>Brachyspiraceae</taxon>
        <taxon>Brachyspira</taxon>
    </lineage>
</organism>
<accession>A0ABT8YTZ7</accession>
<evidence type="ECO:0000313" key="1">
    <source>
        <dbReference type="EMBL" id="MDO7019164.1"/>
    </source>
</evidence>
<reference evidence="1" key="1">
    <citation type="submission" date="2023-07" db="EMBL/GenBank/DDBJ databases">
        <title>Mucosal microbiota of week-old chicken and adult hens.</title>
        <authorList>
            <person name="Volf J."/>
            <person name="Karasova D."/>
            <person name="Crhanova M."/>
            <person name="Faldynova M."/>
            <person name="Prikrylova H."/>
            <person name="Zeman M."/>
            <person name="Babak V."/>
            <person name="Rajova J."/>
            <person name="Rychlik I."/>
        </authorList>
    </citation>
    <scope>NUCLEOTIDE SEQUENCE</scope>
    <source>
        <strain evidence="1">ET902</strain>
    </source>
</reference>
<evidence type="ECO:0008006" key="3">
    <source>
        <dbReference type="Google" id="ProtNLM"/>
    </source>
</evidence>
<name>A0ABT8YTZ7_9SPIR</name>
<evidence type="ECO:0000313" key="2">
    <source>
        <dbReference type="Proteomes" id="UP001175147"/>
    </source>
</evidence>
<comment type="caution">
    <text evidence="1">The sequence shown here is derived from an EMBL/GenBank/DDBJ whole genome shotgun (WGS) entry which is preliminary data.</text>
</comment>
<protein>
    <recommendedName>
        <fullName evidence="3">DUF3168 domain-containing protein</fullName>
    </recommendedName>
</protein>
<keyword evidence="2" id="KW-1185">Reference proteome</keyword>
<dbReference type="Proteomes" id="UP001175147">
    <property type="component" value="Unassembled WGS sequence"/>
</dbReference>
<gene>
    <name evidence="1" type="ORF">Q5M86_00090</name>
</gene>
<proteinExistence type="predicted"/>
<dbReference type="RefSeq" id="WP_304384419.1">
    <property type="nucleotide sequence ID" value="NZ_JAUPBL010000010.1"/>
</dbReference>
<sequence>MLELLNRIIYGIISSLIKDDEKAAGVYLNFVQDKNIDNEKSYIVYSNESCIPFYDFRYSRAVYQVSIYSQDLEHALSLQRKIGVHFNDLRKKFNDIEICGCDISNEHYEYSEGYNCYQAVSLIAILYKF</sequence>
<dbReference type="EMBL" id="JAUPBM010000001">
    <property type="protein sequence ID" value="MDO7019164.1"/>
    <property type="molecule type" value="Genomic_DNA"/>
</dbReference>